<organism evidence="1 2">
    <name type="scientific">Dillenia turbinata</name>
    <dbReference type="NCBI Taxonomy" id="194707"/>
    <lineage>
        <taxon>Eukaryota</taxon>
        <taxon>Viridiplantae</taxon>
        <taxon>Streptophyta</taxon>
        <taxon>Embryophyta</taxon>
        <taxon>Tracheophyta</taxon>
        <taxon>Spermatophyta</taxon>
        <taxon>Magnoliopsida</taxon>
        <taxon>eudicotyledons</taxon>
        <taxon>Gunneridae</taxon>
        <taxon>Pentapetalae</taxon>
        <taxon>Dilleniales</taxon>
        <taxon>Dilleniaceae</taxon>
        <taxon>Dillenia</taxon>
    </lineage>
</organism>
<dbReference type="AlphaFoldDB" id="A0AAN8ZCU9"/>
<reference evidence="1 2" key="1">
    <citation type="submission" date="2023-12" db="EMBL/GenBank/DDBJ databases">
        <title>A high-quality genome assembly for Dillenia turbinata (Dilleniales).</title>
        <authorList>
            <person name="Chanderbali A."/>
        </authorList>
    </citation>
    <scope>NUCLEOTIDE SEQUENCE [LARGE SCALE GENOMIC DNA]</scope>
    <source>
        <strain evidence="1">LSX21</strain>
        <tissue evidence="1">Leaf</tissue>
    </source>
</reference>
<protein>
    <recommendedName>
        <fullName evidence="3">OTU domain-containing protein</fullName>
    </recommendedName>
</protein>
<sequence length="76" mass="8868">MGWRTRAAYVLPCLKGILFFPEQYWVIVYMLDKCHSLKVIAEYGQEYGKENPIYVLYHSYGHHDALQNPSGGPMSW</sequence>
<name>A0AAN8ZCU9_9MAGN</name>
<keyword evidence="2" id="KW-1185">Reference proteome</keyword>
<evidence type="ECO:0000313" key="2">
    <source>
        <dbReference type="Proteomes" id="UP001370490"/>
    </source>
</evidence>
<proteinExistence type="predicted"/>
<evidence type="ECO:0008006" key="3">
    <source>
        <dbReference type="Google" id="ProtNLM"/>
    </source>
</evidence>
<comment type="caution">
    <text evidence="1">The sequence shown here is derived from an EMBL/GenBank/DDBJ whole genome shotgun (WGS) entry which is preliminary data.</text>
</comment>
<dbReference type="Proteomes" id="UP001370490">
    <property type="component" value="Unassembled WGS sequence"/>
</dbReference>
<gene>
    <name evidence="1" type="ORF">RJ641_005203</name>
</gene>
<evidence type="ECO:0000313" key="1">
    <source>
        <dbReference type="EMBL" id="KAK6928998.1"/>
    </source>
</evidence>
<dbReference type="EMBL" id="JBAMMX010000013">
    <property type="protein sequence ID" value="KAK6928998.1"/>
    <property type="molecule type" value="Genomic_DNA"/>
</dbReference>
<accession>A0AAN8ZCU9</accession>